<comment type="caution">
    <text evidence="7">The sequence shown here is derived from an EMBL/GenBank/DDBJ whole genome shotgun (WGS) entry which is preliminary data.</text>
</comment>
<feature type="domain" description="ABC transporter" evidence="6">
    <location>
        <begin position="25"/>
        <end position="251"/>
    </location>
</feature>
<dbReference type="InterPro" id="IPR003439">
    <property type="entry name" value="ABC_transporter-like_ATP-bd"/>
</dbReference>
<dbReference type="InterPro" id="IPR050763">
    <property type="entry name" value="ABC_transporter_ATP-binding"/>
</dbReference>
<dbReference type="SUPFAM" id="SSF52540">
    <property type="entry name" value="P-loop containing nucleoside triphosphate hydrolases"/>
    <property type="match status" value="1"/>
</dbReference>
<evidence type="ECO:0000256" key="2">
    <source>
        <dbReference type="ARBA" id="ARBA00022448"/>
    </source>
</evidence>
<dbReference type="Gene3D" id="3.40.50.300">
    <property type="entry name" value="P-loop containing nucleotide triphosphate hydrolases"/>
    <property type="match status" value="1"/>
</dbReference>
<dbReference type="PROSITE" id="PS00211">
    <property type="entry name" value="ABC_TRANSPORTER_1"/>
    <property type="match status" value="1"/>
</dbReference>
<evidence type="ECO:0000256" key="1">
    <source>
        <dbReference type="ARBA" id="ARBA00005417"/>
    </source>
</evidence>
<organism evidence="7 8">
    <name type="scientific">Benzoatithermus flavus</name>
    <dbReference type="NCBI Taxonomy" id="3108223"/>
    <lineage>
        <taxon>Bacteria</taxon>
        <taxon>Pseudomonadati</taxon>
        <taxon>Pseudomonadota</taxon>
        <taxon>Alphaproteobacteria</taxon>
        <taxon>Geminicoccales</taxon>
        <taxon>Geminicoccaceae</taxon>
        <taxon>Benzoatithermus</taxon>
    </lineage>
</organism>
<reference evidence="7 8" key="1">
    <citation type="submission" date="2024-01" db="EMBL/GenBank/DDBJ databases">
        <title>Multi-omics insights into the function and evolution of sodium benzoate biodegradation pathways in Benzoatithermus flavus gen. nov., sp. nov. from hot spring.</title>
        <authorList>
            <person name="Hu C.-J."/>
            <person name="Li W.-J."/>
        </authorList>
    </citation>
    <scope>NUCLEOTIDE SEQUENCE [LARGE SCALE GENOMIC DNA]</scope>
    <source>
        <strain evidence="7 8">SYSU G07066</strain>
    </source>
</reference>
<evidence type="ECO:0000313" key="7">
    <source>
        <dbReference type="EMBL" id="MEK0083877.1"/>
    </source>
</evidence>
<keyword evidence="3" id="KW-0536">Nodulation</keyword>
<sequence>MLRVETPFALTAPAAAVRARPILPLEARGLVLETAGRRLVDGLDLELQPGALTVILGPNGAGKSLALRLLHGLLRPTAGAITWAGRAADADVRRRQAMVFQKPVLLRRSTAANLDYVLKRQSLSRSRRRARLQELLTLGNLLHLARVPARLLSGGEQQRLAVVRALACEPEVLFLDEPTASLDPAATLAIEALIERAHGAGTAILLVTHDLGQARRLAREVVFLHQGRAVEKAEAAAFFAGPRSAIARAYLAGDLAL</sequence>
<protein>
    <submittedName>
        <fullName evidence="7">ATP-binding cassette domain-containing protein</fullName>
    </submittedName>
</protein>
<dbReference type="EMBL" id="JBBLZC010000010">
    <property type="protein sequence ID" value="MEK0083877.1"/>
    <property type="molecule type" value="Genomic_DNA"/>
</dbReference>
<dbReference type="GO" id="GO:0005524">
    <property type="term" value="F:ATP binding"/>
    <property type="evidence" value="ECO:0007669"/>
    <property type="project" value="UniProtKB-KW"/>
</dbReference>
<accession>A0ABU8XRS9</accession>
<dbReference type="PANTHER" id="PTHR42711:SF5">
    <property type="entry name" value="ABC TRANSPORTER ATP-BINDING PROTEIN NATA"/>
    <property type="match status" value="1"/>
</dbReference>
<keyword evidence="2" id="KW-0813">Transport</keyword>
<evidence type="ECO:0000256" key="4">
    <source>
        <dbReference type="ARBA" id="ARBA00022741"/>
    </source>
</evidence>
<evidence type="ECO:0000259" key="6">
    <source>
        <dbReference type="PROSITE" id="PS50893"/>
    </source>
</evidence>
<evidence type="ECO:0000256" key="3">
    <source>
        <dbReference type="ARBA" id="ARBA00022458"/>
    </source>
</evidence>
<dbReference type="InterPro" id="IPR017871">
    <property type="entry name" value="ABC_transporter-like_CS"/>
</dbReference>
<keyword evidence="8" id="KW-1185">Reference proteome</keyword>
<dbReference type="Proteomes" id="UP001375743">
    <property type="component" value="Unassembled WGS sequence"/>
</dbReference>
<dbReference type="SMART" id="SM00382">
    <property type="entry name" value="AAA"/>
    <property type="match status" value="1"/>
</dbReference>
<dbReference type="InterPro" id="IPR003593">
    <property type="entry name" value="AAA+_ATPase"/>
</dbReference>
<dbReference type="PANTHER" id="PTHR42711">
    <property type="entry name" value="ABC TRANSPORTER ATP-BINDING PROTEIN"/>
    <property type="match status" value="1"/>
</dbReference>
<comment type="similarity">
    <text evidence="1">Belongs to the ABC transporter superfamily.</text>
</comment>
<name>A0ABU8XRS9_9PROT</name>
<keyword evidence="4" id="KW-0547">Nucleotide-binding</keyword>
<proteinExistence type="inferred from homology"/>
<dbReference type="RefSeq" id="WP_418159720.1">
    <property type="nucleotide sequence ID" value="NZ_JBBLZC010000010.1"/>
</dbReference>
<dbReference type="InterPro" id="IPR027417">
    <property type="entry name" value="P-loop_NTPase"/>
</dbReference>
<evidence type="ECO:0000256" key="5">
    <source>
        <dbReference type="ARBA" id="ARBA00022840"/>
    </source>
</evidence>
<keyword evidence="5 7" id="KW-0067">ATP-binding</keyword>
<evidence type="ECO:0000313" key="8">
    <source>
        <dbReference type="Proteomes" id="UP001375743"/>
    </source>
</evidence>
<gene>
    <name evidence="7" type="ORF">U1T56_12010</name>
</gene>
<dbReference type="PROSITE" id="PS50893">
    <property type="entry name" value="ABC_TRANSPORTER_2"/>
    <property type="match status" value="1"/>
</dbReference>
<dbReference type="Pfam" id="PF00005">
    <property type="entry name" value="ABC_tran"/>
    <property type="match status" value="1"/>
</dbReference>